<keyword evidence="3" id="KW-0804">Transcription</keyword>
<reference evidence="7" key="1">
    <citation type="submission" date="2015-12" db="EMBL/GenBank/DDBJ databases">
        <title>Genome sequence of a biocontrol rhizobacterium Chryseobacterium kwangjuense strain KJ1R5 isolated from pepper (Capsicum annuum L.).</title>
        <authorList>
            <person name="Jeong J.-J."/>
            <person name="Park H."/>
            <person name="Mannaa M."/>
            <person name="Sang M.K."/>
            <person name="Choi I.-G."/>
            <person name="Kim K.D."/>
        </authorList>
    </citation>
    <scope>NUCLEOTIDE SEQUENCE [LARGE SCALE GENOMIC DNA]</scope>
    <source>
        <strain evidence="7">KJ1R5</strain>
    </source>
</reference>
<dbReference type="GO" id="GO:0043565">
    <property type="term" value="F:sequence-specific DNA binding"/>
    <property type="evidence" value="ECO:0007669"/>
    <property type="project" value="InterPro"/>
</dbReference>
<dbReference type="PANTHER" id="PTHR43280:SF29">
    <property type="entry name" value="ARAC-FAMILY TRANSCRIPTIONAL REGULATOR"/>
    <property type="match status" value="1"/>
</dbReference>
<feature type="transmembrane region" description="Helical" evidence="4">
    <location>
        <begin position="115"/>
        <end position="137"/>
    </location>
</feature>
<feature type="transmembrane region" description="Helical" evidence="4">
    <location>
        <begin position="223"/>
        <end position="240"/>
    </location>
</feature>
<dbReference type="Proteomes" id="UP000070513">
    <property type="component" value="Unassembled WGS sequence"/>
</dbReference>
<evidence type="ECO:0000256" key="1">
    <source>
        <dbReference type="ARBA" id="ARBA00023015"/>
    </source>
</evidence>
<keyword evidence="1" id="KW-0805">Transcription regulation</keyword>
<evidence type="ECO:0000313" key="6">
    <source>
        <dbReference type="EMBL" id="KXH85281.1"/>
    </source>
</evidence>
<reference evidence="6 7" key="2">
    <citation type="journal article" date="2016" name="Genome Announc.">
        <title>Draft Genome Sequence of a Biocontrol Rhizobacterium, Chryseobacterium kwangjuense Strain KJ1R5, Isolated from Pepper (Capsicum annuum).</title>
        <authorList>
            <person name="Jeong J.J."/>
            <person name="Park H."/>
            <person name="Park B.H."/>
            <person name="Mannaa M."/>
            <person name="Sang M.K."/>
            <person name="Choi I.G."/>
            <person name="Kim K.D."/>
        </authorList>
    </citation>
    <scope>NUCLEOTIDE SEQUENCE [LARGE SCALE GENOMIC DNA]</scope>
    <source>
        <strain evidence="6 7">KJ1R5</strain>
    </source>
</reference>
<feature type="transmembrane region" description="Helical" evidence="4">
    <location>
        <begin position="157"/>
        <end position="180"/>
    </location>
</feature>
<evidence type="ECO:0000256" key="3">
    <source>
        <dbReference type="ARBA" id="ARBA00023163"/>
    </source>
</evidence>
<dbReference type="GO" id="GO:0003700">
    <property type="term" value="F:DNA-binding transcription factor activity"/>
    <property type="evidence" value="ECO:0007669"/>
    <property type="project" value="InterPro"/>
</dbReference>
<feature type="transmembrane region" description="Helical" evidence="4">
    <location>
        <begin position="200"/>
        <end position="217"/>
    </location>
</feature>
<dbReference type="EMBL" id="LPUR01000001">
    <property type="protein sequence ID" value="KXH85281.1"/>
    <property type="molecule type" value="Genomic_DNA"/>
</dbReference>
<keyword evidence="4" id="KW-1133">Transmembrane helix</keyword>
<dbReference type="Gene3D" id="1.10.10.60">
    <property type="entry name" value="Homeodomain-like"/>
    <property type="match status" value="2"/>
</dbReference>
<accession>A0A135WK63</accession>
<name>A0A135WK63_9FLAO</name>
<dbReference type="Pfam" id="PF12833">
    <property type="entry name" value="HTH_18"/>
    <property type="match status" value="1"/>
</dbReference>
<feature type="transmembrane region" description="Helical" evidence="4">
    <location>
        <begin position="57"/>
        <end position="75"/>
    </location>
</feature>
<evidence type="ECO:0000256" key="4">
    <source>
        <dbReference type="SAM" id="Phobius"/>
    </source>
</evidence>
<dbReference type="InterPro" id="IPR020449">
    <property type="entry name" value="Tscrpt_reg_AraC-type_HTH"/>
</dbReference>
<keyword evidence="4" id="KW-0812">Transmembrane</keyword>
<feature type="transmembrane region" description="Helical" evidence="4">
    <location>
        <begin position="81"/>
        <end position="103"/>
    </location>
</feature>
<comment type="caution">
    <text evidence="6">The sequence shown here is derived from an EMBL/GenBank/DDBJ whole genome shotgun (WGS) entry which is preliminary data.</text>
</comment>
<sequence>MNLLKNYIYFCGDPNDRIAFNKIPKLAMLFLSGVFLAFFLAFLLITKRNKSTADFILAGWLAAIALNLAGHYMLLTDQYTLYPSFIFFGFSLPLVYGPFLYLYIKRQTSPDSFSWKSLLHFIPVVACNLLFLSFYLAPFEQRVEIFKNHGKEFEPEMLLKLYSIYISGIVYVVLSFWTLYRFRKNMVQQFSNTEKINFDWLLYLIIWITVIWGLVLFTDQVNIIYGAVTVFIVWLGYFGIKQVQVFNQPMSVFGSNTEKINLVFENKDEEELVDLAEKKYQKSTLTEESIDNIHSRLLLLLNDEKPFINPNITLNELAAMLDVHPNYLSQVINSKEEKNFYELINEKRIEEFLYRISLPESRQYTLLSIAFECGFNSKTSFNRNFKKYTGVTPSEYQKIPES</sequence>
<dbReference type="SMART" id="SM00342">
    <property type="entry name" value="HTH_ARAC"/>
    <property type="match status" value="1"/>
</dbReference>
<dbReference type="AlphaFoldDB" id="A0A135WK63"/>
<keyword evidence="4" id="KW-0472">Membrane</keyword>
<protein>
    <recommendedName>
        <fullName evidence="5">HTH araC/xylS-type domain-containing protein</fullName>
    </recommendedName>
</protein>
<feature type="domain" description="HTH araC/xylS-type" evidence="5">
    <location>
        <begin position="295"/>
        <end position="399"/>
    </location>
</feature>
<feature type="transmembrane region" description="Helical" evidence="4">
    <location>
        <begin position="26"/>
        <end position="45"/>
    </location>
</feature>
<evidence type="ECO:0000259" key="5">
    <source>
        <dbReference type="PROSITE" id="PS01124"/>
    </source>
</evidence>
<proteinExistence type="predicted"/>
<evidence type="ECO:0000256" key="2">
    <source>
        <dbReference type="ARBA" id="ARBA00023125"/>
    </source>
</evidence>
<organism evidence="6 7">
    <name type="scientific">Chryseobacterium kwangjuense</name>
    <dbReference type="NCBI Taxonomy" id="267125"/>
    <lineage>
        <taxon>Bacteria</taxon>
        <taxon>Pseudomonadati</taxon>
        <taxon>Bacteroidota</taxon>
        <taxon>Flavobacteriia</taxon>
        <taxon>Flavobacteriales</taxon>
        <taxon>Weeksellaceae</taxon>
        <taxon>Chryseobacterium group</taxon>
        <taxon>Chryseobacterium</taxon>
    </lineage>
</organism>
<dbReference type="InterPro" id="IPR009057">
    <property type="entry name" value="Homeodomain-like_sf"/>
</dbReference>
<dbReference type="PRINTS" id="PR00032">
    <property type="entry name" value="HTHARAC"/>
</dbReference>
<keyword evidence="2" id="KW-0238">DNA-binding</keyword>
<gene>
    <name evidence="6" type="ORF">AU378_05890</name>
</gene>
<dbReference type="PROSITE" id="PS01124">
    <property type="entry name" value="HTH_ARAC_FAMILY_2"/>
    <property type="match status" value="1"/>
</dbReference>
<dbReference type="SUPFAM" id="SSF46689">
    <property type="entry name" value="Homeodomain-like"/>
    <property type="match status" value="1"/>
</dbReference>
<dbReference type="PANTHER" id="PTHR43280">
    <property type="entry name" value="ARAC-FAMILY TRANSCRIPTIONAL REGULATOR"/>
    <property type="match status" value="1"/>
</dbReference>
<evidence type="ECO:0000313" key="7">
    <source>
        <dbReference type="Proteomes" id="UP000070513"/>
    </source>
</evidence>
<dbReference type="InterPro" id="IPR018060">
    <property type="entry name" value="HTH_AraC"/>
</dbReference>